<dbReference type="EC" id="3.1.1.1" evidence="3"/>
<evidence type="ECO:0000313" key="3">
    <source>
        <dbReference type="EMBL" id="AQZ52540.1"/>
    </source>
</evidence>
<dbReference type="OrthoDB" id="9806180at2"/>
<dbReference type="SUPFAM" id="SSF53474">
    <property type="entry name" value="alpha/beta-Hydrolases"/>
    <property type="match status" value="1"/>
</dbReference>
<dbReference type="InterPro" id="IPR029058">
    <property type="entry name" value="AB_hydrolase_fold"/>
</dbReference>
<evidence type="ECO:0000259" key="2">
    <source>
        <dbReference type="Pfam" id="PF07859"/>
    </source>
</evidence>
<feature type="domain" description="Alpha/beta hydrolase fold-3" evidence="2">
    <location>
        <begin position="76"/>
        <end position="267"/>
    </location>
</feature>
<dbReference type="PANTHER" id="PTHR23024">
    <property type="entry name" value="ARYLACETAMIDE DEACETYLASE"/>
    <property type="match status" value="1"/>
</dbReference>
<reference evidence="3 4" key="1">
    <citation type="submission" date="2017-03" db="EMBL/GenBank/DDBJ databases">
        <title>Foreign affairs: Plasmid Transfer between Roseobacters and Rhizobia.</title>
        <authorList>
            <person name="Bartling P."/>
            <person name="Bunk B."/>
            <person name="Overmann J."/>
            <person name="Brinkmann H."/>
            <person name="Petersen J."/>
        </authorList>
    </citation>
    <scope>NUCLEOTIDE SEQUENCE [LARGE SCALE GENOMIC DNA]</scope>
    <source>
        <strain evidence="3 4">MACL11</strain>
    </source>
</reference>
<evidence type="ECO:0000313" key="4">
    <source>
        <dbReference type="Proteomes" id="UP000191135"/>
    </source>
</evidence>
<dbReference type="InterPro" id="IPR050466">
    <property type="entry name" value="Carboxylest/Gibb_receptor"/>
</dbReference>
<sequence>MDYTTYLDQTILDFVNETMTFYPADLKGDDWDGQRAAYDRMAAHFHAGRPVGLTVLDGTIAGVPVRFYGAETDTVIVYAHGGGFVLGGLESHDDVCAEIAAATGVQVVSVDYRLAPEHRHPAAYDDMISVVRALAQARRLVLCGDSAGASLCASVAGTWVGPALAGQVLIYPSLGFAPEGGSFETHAHAPLLSRDELRGYGDVRGGTPDDPRATPRAGDLARLPATFIYPAECDPLHDDALRYQAAAQAVGGSVHVETGTELVHGWLRARHRSQRAADMFRRITERLSLLCHGD</sequence>
<proteinExistence type="predicted"/>
<dbReference type="KEGG" id="mmed:Mame_03230"/>
<protein>
    <submittedName>
        <fullName evidence="3">Carboxylesterase NlhH</fullName>
        <ecNumber evidence="3">3.1.1.1</ecNumber>
    </submittedName>
</protein>
<keyword evidence="4" id="KW-1185">Reference proteome</keyword>
<dbReference type="AlphaFoldDB" id="A0A1U9Z4J2"/>
<dbReference type="Proteomes" id="UP000191135">
    <property type="component" value="Chromosome"/>
</dbReference>
<feature type="region of interest" description="Disordered" evidence="1">
    <location>
        <begin position="198"/>
        <end position="217"/>
    </location>
</feature>
<gene>
    <name evidence="3" type="primary">nlhH_4</name>
    <name evidence="3" type="ORF">Mame_03230</name>
</gene>
<accession>A0A1U9Z4J2</accession>
<organism evidence="3 4">
    <name type="scientific">Martelella mediterranea DSM 17316</name>
    <dbReference type="NCBI Taxonomy" id="1122214"/>
    <lineage>
        <taxon>Bacteria</taxon>
        <taxon>Pseudomonadati</taxon>
        <taxon>Pseudomonadota</taxon>
        <taxon>Alphaproteobacteria</taxon>
        <taxon>Hyphomicrobiales</taxon>
        <taxon>Aurantimonadaceae</taxon>
        <taxon>Martelella</taxon>
    </lineage>
</organism>
<dbReference type="Gene3D" id="3.40.50.1820">
    <property type="entry name" value="alpha/beta hydrolase"/>
    <property type="match status" value="1"/>
</dbReference>
<dbReference type="RefSeq" id="WP_026173373.1">
    <property type="nucleotide sequence ID" value="NZ_AQWH01000006.1"/>
</dbReference>
<dbReference type="Pfam" id="PF07859">
    <property type="entry name" value="Abhydrolase_3"/>
    <property type="match status" value="1"/>
</dbReference>
<dbReference type="GO" id="GO:0106435">
    <property type="term" value="F:carboxylesterase activity"/>
    <property type="evidence" value="ECO:0007669"/>
    <property type="project" value="UniProtKB-EC"/>
</dbReference>
<dbReference type="GO" id="GO:0034338">
    <property type="term" value="F:short-chain carboxylesterase activity"/>
    <property type="evidence" value="ECO:0007669"/>
    <property type="project" value="TreeGrafter"/>
</dbReference>
<feature type="compositionally biased region" description="Basic and acidic residues" evidence="1">
    <location>
        <begin position="198"/>
        <end position="213"/>
    </location>
</feature>
<dbReference type="InterPro" id="IPR013094">
    <property type="entry name" value="AB_hydrolase_3"/>
</dbReference>
<keyword evidence="3" id="KW-0378">Hydrolase</keyword>
<evidence type="ECO:0000256" key="1">
    <source>
        <dbReference type="SAM" id="MobiDB-lite"/>
    </source>
</evidence>
<dbReference type="EMBL" id="CP020330">
    <property type="protein sequence ID" value="AQZ52540.1"/>
    <property type="molecule type" value="Genomic_DNA"/>
</dbReference>
<dbReference type="eggNOG" id="COG0657">
    <property type="taxonomic scope" value="Bacteria"/>
</dbReference>
<dbReference type="PANTHER" id="PTHR23024:SF24">
    <property type="entry name" value="ALPHA_BETA HYDROLASE FOLD-3 DOMAIN-CONTAINING PROTEIN"/>
    <property type="match status" value="1"/>
</dbReference>
<name>A0A1U9Z4J2_9HYPH</name>
<dbReference type="STRING" id="1122214.Mame_03230"/>